<evidence type="ECO:0000256" key="6">
    <source>
        <dbReference type="ARBA" id="ARBA00022833"/>
    </source>
</evidence>
<dbReference type="Proteomes" id="UP000251314">
    <property type="component" value="Unassembled WGS sequence"/>
</dbReference>
<evidence type="ECO:0000313" key="11">
    <source>
        <dbReference type="EMBL" id="RAW40479.1"/>
    </source>
</evidence>
<reference evidence="11 12" key="1">
    <citation type="submission" date="2018-01" db="EMBL/GenBank/DDBJ databases">
        <title>Draft genome of the strawberry crown rot pathogen Phytophthora cactorum.</title>
        <authorList>
            <person name="Armitage A.D."/>
            <person name="Lysoe E."/>
            <person name="Nellist C.F."/>
            <person name="Harrison R.J."/>
            <person name="Brurberg M.B."/>
        </authorList>
    </citation>
    <scope>NUCLEOTIDE SEQUENCE [LARGE SCALE GENOMIC DNA]</scope>
    <source>
        <strain evidence="11 12">10300</strain>
    </source>
</reference>
<dbReference type="STRING" id="29920.A0A329SV71"/>
<dbReference type="PANTHER" id="PTHR12197">
    <property type="entry name" value="HISTONE-LYSINE N-METHYLTRANSFERASE SMYD"/>
    <property type="match status" value="1"/>
</dbReference>
<proteinExistence type="predicted"/>
<dbReference type="Proteomes" id="UP000760860">
    <property type="component" value="Unassembled WGS sequence"/>
</dbReference>
<dbReference type="Gene3D" id="6.10.140.2220">
    <property type="match status" value="1"/>
</dbReference>
<dbReference type="GO" id="GO:0008168">
    <property type="term" value="F:methyltransferase activity"/>
    <property type="evidence" value="ECO:0007669"/>
    <property type="project" value="UniProtKB-KW"/>
</dbReference>
<dbReference type="FunFam" id="2.170.270.10:FF:000013">
    <property type="entry name" value="Histone-lysine N-methyltransferase SMYD1 isoform 1"/>
    <property type="match status" value="1"/>
</dbReference>
<evidence type="ECO:0000256" key="7">
    <source>
        <dbReference type="PROSITE-ProRule" id="PRU00134"/>
    </source>
</evidence>
<dbReference type="InterPro" id="IPR011990">
    <property type="entry name" value="TPR-like_helical_dom_sf"/>
</dbReference>
<dbReference type="EMBL" id="RCMV01000125">
    <property type="protein sequence ID" value="KAG3224026.1"/>
    <property type="molecule type" value="Genomic_DNA"/>
</dbReference>
<evidence type="ECO:0000313" key="10">
    <source>
        <dbReference type="EMBL" id="KAG3224026.1"/>
    </source>
</evidence>
<dbReference type="PROSITE" id="PS01360">
    <property type="entry name" value="ZF_MYND_1"/>
    <property type="match status" value="1"/>
</dbReference>
<dbReference type="Gene3D" id="2.170.270.10">
    <property type="entry name" value="SET domain"/>
    <property type="match status" value="1"/>
</dbReference>
<keyword evidence="5 7" id="KW-0863">Zinc-finger</keyword>
<evidence type="ECO:0000256" key="4">
    <source>
        <dbReference type="ARBA" id="ARBA00022723"/>
    </source>
</evidence>
<evidence type="ECO:0000256" key="2">
    <source>
        <dbReference type="ARBA" id="ARBA00022679"/>
    </source>
</evidence>
<dbReference type="SUPFAM" id="SSF82199">
    <property type="entry name" value="SET domain"/>
    <property type="match status" value="1"/>
</dbReference>
<accession>A0A329SV71</accession>
<comment type="caution">
    <text evidence="11">The sequence shown here is derived from an EMBL/GenBank/DDBJ whole genome shotgun (WGS) entry which is preliminary data.</text>
</comment>
<dbReference type="Gene3D" id="1.25.40.10">
    <property type="entry name" value="Tetratricopeptide repeat domain"/>
    <property type="match status" value="1"/>
</dbReference>
<protein>
    <recommendedName>
        <fullName evidence="13">Zinc finger, MYND-type</fullName>
    </recommendedName>
</protein>
<feature type="domain" description="SET" evidence="8">
    <location>
        <begin position="2"/>
        <end position="243"/>
    </location>
</feature>
<dbReference type="PROSITE" id="PS50280">
    <property type="entry name" value="SET"/>
    <property type="match status" value="1"/>
</dbReference>
<name>A0A329SV71_9STRA</name>
<dbReference type="Gene3D" id="1.10.220.160">
    <property type="match status" value="1"/>
</dbReference>
<dbReference type="InterPro" id="IPR001214">
    <property type="entry name" value="SET_dom"/>
</dbReference>
<evidence type="ECO:0000256" key="3">
    <source>
        <dbReference type="ARBA" id="ARBA00022691"/>
    </source>
</evidence>
<dbReference type="InterPro" id="IPR046341">
    <property type="entry name" value="SET_dom_sf"/>
</dbReference>
<keyword evidence="12" id="KW-1185">Reference proteome</keyword>
<keyword evidence="2" id="KW-0808">Transferase</keyword>
<reference evidence="10" key="2">
    <citation type="submission" date="2018-05" db="EMBL/GenBank/DDBJ databases">
        <title>Effector identification in a new, highly contiguous assembly of the strawberry crown rot pathogen Phytophthora cactorum.</title>
        <authorList>
            <person name="Armitage A.D."/>
            <person name="Nellist C.F."/>
            <person name="Bates H."/>
            <person name="Vickerstaff R.J."/>
            <person name="Harrison R.J."/>
        </authorList>
    </citation>
    <scope>NUCLEOTIDE SEQUENCE</scope>
    <source>
        <strain evidence="10">P421</strain>
    </source>
</reference>
<sequence>MPPYREVLDARKGRCAVASVALHAGSCVLRTSSVCAVSFASCGWCFASQVALQRCTGCRKARYCSRKCQQHDWSQHRRECRAWNSIPAANTSPTLLLVSRLAFKLFLGSEGDQEEKNRVLKLRHHLEDHTELKRQQFNAMTQLVLLLLSRYKGDKQEQIPSFEKLQNNLEAKILKLFGRVNCNAFSIANDVTNEAVGIGLFPEGALFNHDCDPNCVVSFKGREMKVHVVKDVEVGQELTVSYIELLQSTKKRRMELKDSYFFDCQCTRCLAAMKEETTNDWYLDGLECSNKECLDGVVVLDDVDHAVCKICGTARDSEEIATYERELKTIETLNVNSEQDKWKMYQQMWEIAMDKLNLHPRNARVAVMAREIGNFLLNATSVELQHQALRFCLGELHAVEWLLPTTKLPSRGLLHFQIGTLLFEEVTTSMSSVDRAQQLQNAVKHLQEALSVLDCAYGSKSDVVLSAQLMLDEAQRTIKQLP</sequence>
<dbReference type="InterPro" id="IPR002893">
    <property type="entry name" value="Znf_MYND"/>
</dbReference>
<dbReference type="Pfam" id="PF00856">
    <property type="entry name" value="SET"/>
    <property type="match status" value="1"/>
</dbReference>
<keyword evidence="4" id="KW-0479">Metal-binding</keyword>
<keyword evidence="6" id="KW-0862">Zinc</keyword>
<evidence type="ECO:0008006" key="13">
    <source>
        <dbReference type="Google" id="ProtNLM"/>
    </source>
</evidence>
<dbReference type="GO" id="GO:0032259">
    <property type="term" value="P:methylation"/>
    <property type="evidence" value="ECO:0007669"/>
    <property type="project" value="UniProtKB-KW"/>
</dbReference>
<dbReference type="EMBL" id="MJFZ01000047">
    <property type="protein sequence ID" value="RAW40479.1"/>
    <property type="molecule type" value="Genomic_DNA"/>
</dbReference>
<organism evidence="11 12">
    <name type="scientific">Phytophthora cactorum</name>
    <dbReference type="NCBI Taxonomy" id="29920"/>
    <lineage>
        <taxon>Eukaryota</taxon>
        <taxon>Sar</taxon>
        <taxon>Stramenopiles</taxon>
        <taxon>Oomycota</taxon>
        <taxon>Peronosporomycetes</taxon>
        <taxon>Peronosporales</taxon>
        <taxon>Peronosporaceae</taxon>
        <taxon>Phytophthora</taxon>
    </lineage>
</organism>
<evidence type="ECO:0000259" key="8">
    <source>
        <dbReference type="PROSITE" id="PS50280"/>
    </source>
</evidence>
<dbReference type="PANTHER" id="PTHR12197:SF251">
    <property type="entry name" value="EG:BACR7C10.4 PROTEIN"/>
    <property type="match status" value="1"/>
</dbReference>
<evidence type="ECO:0000259" key="9">
    <source>
        <dbReference type="PROSITE" id="PS50865"/>
    </source>
</evidence>
<gene>
    <name evidence="11" type="ORF">PC110_g3339</name>
    <name evidence="10" type="ORF">PC129_g5321</name>
</gene>
<keyword evidence="3" id="KW-0949">S-adenosyl-L-methionine</keyword>
<dbReference type="GO" id="GO:0008270">
    <property type="term" value="F:zinc ion binding"/>
    <property type="evidence" value="ECO:0007669"/>
    <property type="project" value="UniProtKB-KW"/>
</dbReference>
<dbReference type="VEuPathDB" id="FungiDB:PC110_g3339"/>
<dbReference type="GO" id="GO:0005634">
    <property type="term" value="C:nucleus"/>
    <property type="evidence" value="ECO:0007669"/>
    <property type="project" value="TreeGrafter"/>
</dbReference>
<evidence type="ECO:0000313" key="12">
    <source>
        <dbReference type="Proteomes" id="UP000251314"/>
    </source>
</evidence>
<dbReference type="PROSITE" id="PS50865">
    <property type="entry name" value="ZF_MYND_2"/>
    <property type="match status" value="1"/>
</dbReference>
<evidence type="ECO:0000256" key="5">
    <source>
        <dbReference type="ARBA" id="ARBA00022771"/>
    </source>
</evidence>
<feature type="domain" description="MYND-type" evidence="9">
    <location>
        <begin position="42"/>
        <end position="80"/>
    </location>
</feature>
<evidence type="ECO:0000256" key="1">
    <source>
        <dbReference type="ARBA" id="ARBA00022603"/>
    </source>
</evidence>
<dbReference type="OrthoDB" id="194692at2759"/>
<dbReference type="InterPro" id="IPR050869">
    <property type="entry name" value="H3K4_H4K5_MeTrfase"/>
</dbReference>
<keyword evidence="1" id="KW-0489">Methyltransferase</keyword>
<dbReference type="Pfam" id="PF01753">
    <property type="entry name" value="zf-MYND"/>
    <property type="match status" value="1"/>
</dbReference>
<dbReference type="AlphaFoldDB" id="A0A329SV71"/>